<dbReference type="GO" id="GO:0008999">
    <property type="term" value="F:protein-N-terminal-alanine acetyltransferase activity"/>
    <property type="evidence" value="ECO:0007669"/>
    <property type="project" value="UniProtKB-UniRule"/>
</dbReference>
<feature type="active site" description="Proton donor" evidence="5">
    <location>
        <position position="128"/>
    </location>
</feature>
<name>A0A0H3AIX5_VIBC3</name>
<evidence type="ECO:0000256" key="4">
    <source>
        <dbReference type="ARBA" id="ARBA00023315"/>
    </source>
</evidence>
<dbReference type="Proteomes" id="UP000000249">
    <property type="component" value="Chromosome 1"/>
</dbReference>
<dbReference type="InterPro" id="IPR043690">
    <property type="entry name" value="RimI"/>
</dbReference>
<dbReference type="Pfam" id="PF00583">
    <property type="entry name" value="Acetyltransf_1"/>
    <property type="match status" value="1"/>
</dbReference>
<dbReference type="PANTHER" id="PTHR43420:SF44">
    <property type="entry name" value="ACETYLTRANSFERASE YPEA"/>
    <property type="match status" value="1"/>
</dbReference>
<dbReference type="InterPro" id="IPR016181">
    <property type="entry name" value="Acyl_CoA_acyltransferase"/>
</dbReference>
<dbReference type="SUPFAM" id="SSF55729">
    <property type="entry name" value="Acyl-CoA N-acyltransferases (Nat)"/>
    <property type="match status" value="1"/>
</dbReference>
<keyword evidence="4 5" id="KW-0012">Acyltransferase</keyword>
<feature type="binding site" evidence="5">
    <location>
        <begin position="82"/>
        <end position="84"/>
    </location>
    <ligand>
        <name>acetyl-CoA</name>
        <dbReference type="ChEBI" id="CHEBI:57288"/>
    </ligand>
</feature>
<dbReference type="KEGG" id="vco:VC0395_A0189"/>
<dbReference type="KEGG" id="vcr:VC395_0674"/>
<dbReference type="NCBIfam" id="TIGR01575">
    <property type="entry name" value="rimI"/>
    <property type="match status" value="1"/>
</dbReference>
<reference evidence="7 8" key="1">
    <citation type="submission" date="2007-03" db="EMBL/GenBank/DDBJ databases">
        <authorList>
            <person name="Heidelberg J."/>
        </authorList>
    </citation>
    <scope>NUCLEOTIDE SEQUENCE [LARGE SCALE GENOMIC DNA]</scope>
    <source>
        <strain evidence="8">ATCC 39541 / Classical Ogawa 395 / O395</strain>
    </source>
</reference>
<evidence type="ECO:0000313" key="8">
    <source>
        <dbReference type="Proteomes" id="UP000000249"/>
    </source>
</evidence>
<feature type="domain" description="N-acetyltransferase" evidence="6">
    <location>
        <begin position="15"/>
        <end position="161"/>
    </location>
</feature>
<comment type="subcellular location">
    <subcellularLocation>
        <location evidence="5">Cytoplasm</location>
    </subcellularLocation>
</comment>
<protein>
    <recommendedName>
        <fullName evidence="5">[Ribosomal protein bS18]-alanine N-acetyltransferase</fullName>
        <ecNumber evidence="5">2.3.1.266</ecNumber>
    </recommendedName>
</protein>
<evidence type="ECO:0000256" key="5">
    <source>
        <dbReference type="HAMAP-Rule" id="MF_02210"/>
    </source>
</evidence>
<dbReference type="Gene3D" id="3.40.630.30">
    <property type="match status" value="1"/>
</dbReference>
<dbReference type="eggNOG" id="COG0456">
    <property type="taxonomic scope" value="Bacteria"/>
</dbReference>
<comment type="caution">
    <text evidence="5">Lacks conserved residue(s) required for the propagation of feature annotation.</text>
</comment>
<dbReference type="OrthoDB" id="9796919at2"/>
<dbReference type="EMBL" id="CP000627">
    <property type="protein sequence ID" value="ABQ20453.1"/>
    <property type="molecule type" value="Genomic_DNA"/>
</dbReference>
<dbReference type="PATRIC" id="fig|345073.21.peg.655"/>
<feature type="binding site" evidence="5">
    <location>
        <position position="121"/>
    </location>
    <ligand>
        <name>acetyl-CoA</name>
        <dbReference type="ChEBI" id="CHEBI:57288"/>
    </ligand>
</feature>
<keyword evidence="3 5" id="KW-0808">Transferase</keyword>
<feature type="active site" description="Proton acceptor" evidence="5">
    <location>
        <position position="116"/>
    </location>
</feature>
<comment type="catalytic activity">
    <reaction evidence="5">
        <text>N-terminal L-alanyl-[ribosomal protein bS18] + acetyl-CoA = N-terminal N(alpha)-acetyl-L-alanyl-[ribosomal protein bS18] + CoA + H(+)</text>
        <dbReference type="Rhea" id="RHEA:43756"/>
        <dbReference type="Rhea" id="RHEA-COMP:10676"/>
        <dbReference type="Rhea" id="RHEA-COMP:10677"/>
        <dbReference type="ChEBI" id="CHEBI:15378"/>
        <dbReference type="ChEBI" id="CHEBI:57287"/>
        <dbReference type="ChEBI" id="CHEBI:57288"/>
        <dbReference type="ChEBI" id="CHEBI:64718"/>
        <dbReference type="ChEBI" id="CHEBI:83683"/>
        <dbReference type="EC" id="2.3.1.266"/>
    </reaction>
</comment>
<dbReference type="InterPro" id="IPR006464">
    <property type="entry name" value="AcTrfase_RimI/Ard1"/>
</dbReference>
<evidence type="ECO:0000313" key="7">
    <source>
        <dbReference type="EMBL" id="ABQ20453.1"/>
    </source>
</evidence>
<organism evidence="7 8">
    <name type="scientific">Vibrio cholerae serotype O1 (strain ATCC 39541 / Classical Ogawa 395 / O395)</name>
    <dbReference type="NCBI Taxonomy" id="345073"/>
    <lineage>
        <taxon>Bacteria</taxon>
        <taxon>Pseudomonadati</taxon>
        <taxon>Pseudomonadota</taxon>
        <taxon>Gammaproteobacteria</taxon>
        <taxon>Vibrionales</taxon>
        <taxon>Vibrionaceae</taxon>
        <taxon>Vibrio</taxon>
    </lineage>
</organism>
<dbReference type="HAMAP" id="MF_02210">
    <property type="entry name" value="RimI"/>
    <property type="match status" value="1"/>
</dbReference>
<sequence length="161" mass="18307">MAANLRSSRNRIMTTVFTAMQPTHLDAVWRIECAAHSHPWAESLVRDLTSRGACHQVMLVDQQVVGYFYAQNIVGEVTLLNIAIDPAQQGKGYGQQLLQHFIALCEQQKAESAWLEVRESNQRAFALYQRAGFNEIDRRVNYYPVAKGKSEDAIIMSYLFL</sequence>
<dbReference type="GO" id="GO:0005737">
    <property type="term" value="C:cytoplasm"/>
    <property type="evidence" value="ECO:0007669"/>
    <property type="project" value="UniProtKB-SubCell"/>
</dbReference>
<comment type="function">
    <text evidence="5">Acetylates the N-terminal alanine of ribosomal protein bS18.</text>
</comment>
<evidence type="ECO:0000256" key="2">
    <source>
        <dbReference type="ARBA" id="ARBA00022490"/>
    </source>
</evidence>
<evidence type="ECO:0000256" key="1">
    <source>
        <dbReference type="ARBA" id="ARBA00005395"/>
    </source>
</evidence>
<keyword evidence="2 5" id="KW-0963">Cytoplasm</keyword>
<gene>
    <name evidence="5 7" type="primary">rimI</name>
    <name evidence="7" type="ordered locus">VC0395_A0189</name>
</gene>
<dbReference type="CDD" id="cd04301">
    <property type="entry name" value="NAT_SF"/>
    <property type="match status" value="1"/>
</dbReference>
<dbReference type="InterPro" id="IPR050680">
    <property type="entry name" value="YpeA/RimI_acetyltransf"/>
</dbReference>
<dbReference type="AlphaFoldDB" id="A0A0H3AIX5"/>
<comment type="similarity">
    <text evidence="1 5">Belongs to the acetyltransferase family. RimI subfamily.</text>
</comment>
<evidence type="ECO:0000259" key="6">
    <source>
        <dbReference type="PROSITE" id="PS51186"/>
    </source>
</evidence>
<dbReference type="InterPro" id="IPR000182">
    <property type="entry name" value="GNAT_dom"/>
</dbReference>
<dbReference type="PROSITE" id="PS51186">
    <property type="entry name" value="GNAT"/>
    <property type="match status" value="1"/>
</dbReference>
<proteinExistence type="inferred from homology"/>
<evidence type="ECO:0000256" key="3">
    <source>
        <dbReference type="ARBA" id="ARBA00022679"/>
    </source>
</evidence>
<dbReference type="PANTHER" id="PTHR43420">
    <property type="entry name" value="ACETYLTRANSFERASE"/>
    <property type="match status" value="1"/>
</dbReference>
<accession>A0A0H3AIX5</accession>
<dbReference type="EC" id="2.3.1.266" evidence="5"/>